<dbReference type="SUPFAM" id="SSF54236">
    <property type="entry name" value="Ubiquitin-like"/>
    <property type="match status" value="1"/>
</dbReference>
<feature type="region of interest" description="Disordered" evidence="1">
    <location>
        <begin position="1"/>
        <end position="39"/>
    </location>
</feature>
<dbReference type="InterPro" id="IPR050730">
    <property type="entry name" value="UBX_domain-protein"/>
</dbReference>
<dbReference type="InterPro" id="IPR001012">
    <property type="entry name" value="UBX_dom"/>
</dbReference>
<dbReference type="GO" id="GO:0043130">
    <property type="term" value="F:ubiquitin binding"/>
    <property type="evidence" value="ECO:0007669"/>
    <property type="project" value="TreeGrafter"/>
</dbReference>
<evidence type="ECO:0000313" key="2">
    <source>
        <dbReference type="EMBL" id="CAB4028137.1"/>
    </source>
</evidence>
<dbReference type="Proteomes" id="UP001152795">
    <property type="component" value="Unassembled WGS sequence"/>
</dbReference>
<dbReference type="PANTHER" id="PTHR23322:SF96">
    <property type="entry name" value="FAS-ASSOCIATED FACTOR 1"/>
    <property type="match status" value="1"/>
</dbReference>
<dbReference type="CDD" id="cd01771">
    <property type="entry name" value="UBX_UBXN3A"/>
    <property type="match status" value="1"/>
</dbReference>
<dbReference type="GO" id="GO:0036503">
    <property type="term" value="P:ERAD pathway"/>
    <property type="evidence" value="ECO:0007669"/>
    <property type="project" value="TreeGrafter"/>
</dbReference>
<dbReference type="GO" id="GO:0005634">
    <property type="term" value="C:nucleus"/>
    <property type="evidence" value="ECO:0007669"/>
    <property type="project" value="TreeGrafter"/>
</dbReference>
<reference evidence="2" key="1">
    <citation type="submission" date="2020-04" db="EMBL/GenBank/DDBJ databases">
        <authorList>
            <person name="Alioto T."/>
            <person name="Alioto T."/>
            <person name="Gomez Garrido J."/>
        </authorList>
    </citation>
    <scope>NUCLEOTIDE SEQUENCE</scope>
    <source>
        <strain evidence="2">A484AB</strain>
    </source>
</reference>
<comment type="caution">
    <text evidence="2">The sequence shown here is derived from an EMBL/GenBank/DDBJ whole genome shotgun (WGS) entry which is preliminary data.</text>
</comment>
<dbReference type="OrthoDB" id="1920064at2759"/>
<dbReference type="Gene3D" id="3.10.20.90">
    <property type="entry name" value="Phosphatidylinositol 3-kinase Catalytic Subunit, Chain A, domain 1"/>
    <property type="match status" value="1"/>
</dbReference>
<dbReference type="GO" id="GO:0005783">
    <property type="term" value="C:endoplasmic reticulum"/>
    <property type="evidence" value="ECO:0007669"/>
    <property type="project" value="TreeGrafter"/>
</dbReference>
<organism evidence="2 3">
    <name type="scientific">Paramuricea clavata</name>
    <name type="common">Red gorgonian</name>
    <name type="synonym">Violescent sea-whip</name>
    <dbReference type="NCBI Taxonomy" id="317549"/>
    <lineage>
        <taxon>Eukaryota</taxon>
        <taxon>Metazoa</taxon>
        <taxon>Cnidaria</taxon>
        <taxon>Anthozoa</taxon>
        <taxon>Octocorallia</taxon>
        <taxon>Malacalcyonacea</taxon>
        <taxon>Plexauridae</taxon>
        <taxon>Paramuricea</taxon>
    </lineage>
</organism>
<dbReference type="InterPro" id="IPR029071">
    <property type="entry name" value="Ubiquitin-like_domsf"/>
</dbReference>
<dbReference type="PANTHER" id="PTHR23322">
    <property type="entry name" value="FAS-ASSOCIATED PROTEIN"/>
    <property type="match status" value="1"/>
</dbReference>
<protein>
    <submittedName>
        <fullName evidence="2">FAS-associated factor 1-like</fullName>
    </submittedName>
</protein>
<dbReference type="EMBL" id="CACRXK020015272">
    <property type="protein sequence ID" value="CAB4028137.1"/>
    <property type="molecule type" value="Genomic_DNA"/>
</dbReference>
<dbReference type="SMART" id="SM00166">
    <property type="entry name" value="UBX"/>
    <property type="match status" value="1"/>
</dbReference>
<dbReference type="InterPro" id="IPR033043">
    <property type="entry name" value="FAF1-like_UBX"/>
</dbReference>
<feature type="compositionally biased region" description="Basic and acidic residues" evidence="1">
    <location>
        <begin position="13"/>
        <end position="39"/>
    </location>
</feature>
<gene>
    <name evidence="2" type="ORF">PACLA_8A009004</name>
</gene>
<dbReference type="Pfam" id="PF00789">
    <property type="entry name" value="UBX"/>
    <property type="match status" value="1"/>
</dbReference>
<accession>A0A6S7JBH7</accession>
<dbReference type="AlphaFoldDB" id="A0A6S7JBH7"/>
<evidence type="ECO:0000256" key="1">
    <source>
        <dbReference type="SAM" id="MobiDB-lite"/>
    </source>
</evidence>
<dbReference type="PROSITE" id="PS50033">
    <property type="entry name" value="UBX"/>
    <property type="match status" value="1"/>
</dbReference>
<sequence>MKREQDEAYQESLRADRAKEEERERQESEALRMKKETEEKAFLEAQTKQAQINSLEDQLPEEPGPDCLEPISILRFRMPDSEQITRRFLASNPLKVVLIFVQSKGYLEDQYAVVTNFPRKQLSSMDPRQSLQSLGLYPQETLFVEEI</sequence>
<keyword evidence="3" id="KW-1185">Reference proteome</keyword>
<name>A0A6S7JBH7_PARCT</name>
<proteinExistence type="predicted"/>
<evidence type="ECO:0000313" key="3">
    <source>
        <dbReference type="Proteomes" id="UP001152795"/>
    </source>
</evidence>